<keyword evidence="7" id="KW-0256">Endoplasmic reticulum</keyword>
<reference evidence="15" key="1">
    <citation type="submission" date="2025-08" db="UniProtKB">
        <authorList>
            <consortium name="RefSeq"/>
        </authorList>
    </citation>
    <scope>IDENTIFICATION</scope>
</reference>
<evidence type="ECO:0000313" key="15">
    <source>
        <dbReference type="RefSeq" id="XP_016987075.1"/>
    </source>
</evidence>
<dbReference type="PROSITE" id="PS51471">
    <property type="entry name" value="FE2OG_OXY"/>
    <property type="match status" value="1"/>
</dbReference>
<dbReference type="FunFam" id="2.60.120.620:FF:000011">
    <property type="entry name" value="Prolyl alpha subunit"/>
    <property type="match status" value="1"/>
</dbReference>
<dbReference type="GeneID" id="108050090"/>
<evidence type="ECO:0000256" key="4">
    <source>
        <dbReference type="ARBA" id="ARBA00006511"/>
    </source>
</evidence>
<dbReference type="GO" id="GO:0005788">
    <property type="term" value="C:endoplasmic reticulum lumen"/>
    <property type="evidence" value="ECO:0007669"/>
    <property type="project" value="UniProtKB-SubCell"/>
</dbReference>
<dbReference type="Gene3D" id="1.25.40.10">
    <property type="entry name" value="Tetratricopeptide repeat domain"/>
    <property type="match status" value="1"/>
</dbReference>
<evidence type="ECO:0000256" key="8">
    <source>
        <dbReference type="ARBA" id="ARBA00022896"/>
    </source>
</evidence>
<dbReference type="SMART" id="SM00702">
    <property type="entry name" value="P4Hc"/>
    <property type="match status" value="1"/>
</dbReference>
<dbReference type="InterPro" id="IPR013547">
    <property type="entry name" value="P4H_N"/>
</dbReference>
<comment type="similarity">
    <text evidence="4">Belongs to the P4HA family.</text>
</comment>
<evidence type="ECO:0000256" key="3">
    <source>
        <dbReference type="ARBA" id="ARBA00004319"/>
    </source>
</evidence>
<protein>
    <recommendedName>
        <fullName evidence="5">procollagen-proline 4-dioxygenase</fullName>
        <ecNumber evidence="5">1.14.11.2</ecNumber>
    </recommendedName>
</protein>
<dbReference type="OrthoDB" id="420380at2759"/>
<keyword evidence="9" id="KW-0223">Dioxygenase</keyword>
<keyword evidence="10" id="KW-0560">Oxidoreductase</keyword>
<evidence type="ECO:0000256" key="12">
    <source>
        <dbReference type="ARBA" id="ARBA00023180"/>
    </source>
</evidence>
<comment type="cofactor">
    <cofactor evidence="1">
        <name>L-ascorbate</name>
        <dbReference type="ChEBI" id="CHEBI:38290"/>
    </cofactor>
</comment>
<gene>
    <name evidence="15" type="primary">LOC108050090</name>
</gene>
<name>A0A6P4F9I2_DRORH</name>
<dbReference type="GO" id="GO:0004656">
    <property type="term" value="F:procollagen-proline 4-dioxygenase activity"/>
    <property type="evidence" value="ECO:0007669"/>
    <property type="project" value="UniProtKB-EC"/>
</dbReference>
<keyword evidence="13" id="KW-0732">Signal</keyword>
<feature type="domain" description="Fe2OG dioxygenase" evidence="14">
    <location>
        <begin position="364"/>
        <end position="470"/>
    </location>
</feature>
<dbReference type="PANTHER" id="PTHR10869:SF244">
    <property type="entry name" value="PROLYL 4-HYDROXYLASE SUBUNIT ALPHA-2"/>
    <property type="match status" value="1"/>
</dbReference>
<dbReference type="Gene3D" id="6.10.140.1460">
    <property type="match status" value="1"/>
</dbReference>
<keyword evidence="8" id="KW-0847">Vitamin C</keyword>
<evidence type="ECO:0000256" key="10">
    <source>
        <dbReference type="ARBA" id="ARBA00023002"/>
    </source>
</evidence>
<feature type="chain" id="PRO_5028145027" description="procollagen-proline 4-dioxygenase" evidence="13">
    <location>
        <begin position="22"/>
        <end position="499"/>
    </location>
</feature>
<dbReference type="PANTHER" id="PTHR10869">
    <property type="entry name" value="PROLYL 4-HYDROXYLASE ALPHA SUBUNIT"/>
    <property type="match status" value="1"/>
</dbReference>
<dbReference type="InterPro" id="IPR005123">
    <property type="entry name" value="Oxoglu/Fe-dep_dioxygenase_dom"/>
</dbReference>
<dbReference type="InterPro" id="IPR006620">
    <property type="entry name" value="Pro_4_hyd_alph"/>
</dbReference>
<evidence type="ECO:0000256" key="13">
    <source>
        <dbReference type="SAM" id="SignalP"/>
    </source>
</evidence>
<dbReference type="InterPro" id="IPR044862">
    <property type="entry name" value="Pro_4_hyd_alph_FE2OG_OXY"/>
</dbReference>
<evidence type="ECO:0000256" key="1">
    <source>
        <dbReference type="ARBA" id="ARBA00001961"/>
    </source>
</evidence>
<evidence type="ECO:0000256" key="7">
    <source>
        <dbReference type="ARBA" id="ARBA00022824"/>
    </source>
</evidence>
<evidence type="ECO:0000256" key="5">
    <source>
        <dbReference type="ARBA" id="ARBA00012269"/>
    </source>
</evidence>
<dbReference type="InterPro" id="IPR045054">
    <property type="entry name" value="P4HA-like"/>
</dbReference>
<organism evidence="15">
    <name type="scientific">Drosophila rhopaloa</name>
    <name type="common">Fruit fly</name>
    <dbReference type="NCBI Taxonomy" id="1041015"/>
    <lineage>
        <taxon>Eukaryota</taxon>
        <taxon>Metazoa</taxon>
        <taxon>Ecdysozoa</taxon>
        <taxon>Arthropoda</taxon>
        <taxon>Hexapoda</taxon>
        <taxon>Insecta</taxon>
        <taxon>Pterygota</taxon>
        <taxon>Neoptera</taxon>
        <taxon>Endopterygota</taxon>
        <taxon>Diptera</taxon>
        <taxon>Brachycera</taxon>
        <taxon>Muscomorpha</taxon>
        <taxon>Ephydroidea</taxon>
        <taxon>Drosophilidae</taxon>
        <taxon>Drosophila</taxon>
        <taxon>Sophophora</taxon>
    </lineage>
</organism>
<evidence type="ECO:0000256" key="11">
    <source>
        <dbReference type="ARBA" id="ARBA00023004"/>
    </source>
</evidence>
<evidence type="ECO:0000256" key="6">
    <source>
        <dbReference type="ARBA" id="ARBA00022723"/>
    </source>
</evidence>
<proteinExistence type="inferred from homology"/>
<dbReference type="AlphaFoldDB" id="A0A6P4F9I2"/>
<dbReference type="InterPro" id="IPR011990">
    <property type="entry name" value="TPR-like_helical_dom_sf"/>
</dbReference>
<dbReference type="Pfam" id="PF13640">
    <property type="entry name" value="2OG-FeII_Oxy_3"/>
    <property type="match status" value="1"/>
</dbReference>
<dbReference type="Pfam" id="PF08336">
    <property type="entry name" value="P4Ha_N"/>
    <property type="match status" value="1"/>
</dbReference>
<keyword evidence="11" id="KW-0408">Iron</keyword>
<dbReference type="RefSeq" id="XP_016987075.1">
    <property type="nucleotide sequence ID" value="XM_017131586.1"/>
</dbReference>
<comment type="subcellular location">
    <subcellularLocation>
        <location evidence="3">Endoplasmic reticulum lumen</location>
    </subcellularLocation>
</comment>
<dbReference type="EC" id="1.14.11.2" evidence="5"/>
<dbReference type="GO" id="GO:0031418">
    <property type="term" value="F:L-ascorbic acid binding"/>
    <property type="evidence" value="ECO:0007669"/>
    <property type="project" value="UniProtKB-KW"/>
</dbReference>
<sequence>MYSKYLKFIGFLSIFTICCQGFAKSVPKKSYAASTVGLMKLLEVEDDLVENIKGYVEVLKKKLDLVEQSLITMSSEHEQMDNDYEMYLGNPVNSFRLLHRLHTDWRKWHNYALNTNKWELEPIEKAHKMRKLIPTALDLECACRGIDDLMTFYDLTPEELAAGNLAGYSKPETALTAQDCLALGEFCIGNRNKERAEAWFNTSLARFENTLKRYSAHKAWGTLLMMDQEFTAASYHFGKKPEELEHSNVDMLFENAIATKLNCSAVVKKPSRLLCRYNSSTTAFTKIAPLKMEELSTDPYMVVYHDVIYDSEIDLIFNSSQLSLSLISAGQKSEVRSSKDSYIDHTASELLDKRVTDMTGLNMDGSEAFTLINYGIGGHYVLHHDYRNLQNTTRLDEGDRIATVLFYLGDVDSGGATIFPMINITVTPKKGSAVFWYNLHNSGAMNEKTLHSACPVISGSKYVLTKWINELPQAFRTPCMNNSNLLPESNDLRLEKYVV</sequence>
<dbReference type="Gene3D" id="2.60.120.620">
    <property type="entry name" value="q2cbj1_9rhob like domain"/>
    <property type="match status" value="1"/>
</dbReference>
<keyword evidence="6" id="KW-0479">Metal-binding</keyword>
<evidence type="ECO:0000256" key="2">
    <source>
        <dbReference type="ARBA" id="ARBA00002035"/>
    </source>
</evidence>
<comment type="function">
    <text evidence="2">Catalyzes the post-translational formation of 4-hydroxyproline in -Xaa-Pro-Gly- sequences in collagens and other proteins.</text>
</comment>
<feature type="signal peptide" evidence="13">
    <location>
        <begin position="1"/>
        <end position="21"/>
    </location>
</feature>
<evidence type="ECO:0000259" key="14">
    <source>
        <dbReference type="PROSITE" id="PS51471"/>
    </source>
</evidence>
<dbReference type="GO" id="GO:0005506">
    <property type="term" value="F:iron ion binding"/>
    <property type="evidence" value="ECO:0007669"/>
    <property type="project" value="InterPro"/>
</dbReference>
<dbReference type="RefSeq" id="XP_016987075.2">
    <property type="nucleotide sequence ID" value="XM_017131586.2"/>
</dbReference>
<keyword evidence="12" id="KW-0325">Glycoprotein</keyword>
<evidence type="ECO:0000256" key="9">
    <source>
        <dbReference type="ARBA" id="ARBA00022964"/>
    </source>
</evidence>
<accession>A0A6P4F9I2</accession>